<protein>
    <submittedName>
        <fullName evidence="1">Uncharacterized protein</fullName>
    </submittedName>
</protein>
<dbReference type="Proteomes" id="UP001651158">
    <property type="component" value="Unassembled WGS sequence"/>
</dbReference>
<proteinExistence type="predicted"/>
<evidence type="ECO:0000313" key="2">
    <source>
        <dbReference type="Proteomes" id="UP001651158"/>
    </source>
</evidence>
<gene>
    <name evidence="1" type="ORF">TcWFU_003210</name>
</gene>
<name>A0ABR4QKH4_9CEST</name>
<comment type="caution">
    <text evidence="1">The sequence shown here is derived from an EMBL/GenBank/DDBJ whole genome shotgun (WGS) entry which is preliminary data.</text>
</comment>
<accession>A0ABR4QKH4</accession>
<evidence type="ECO:0000313" key="1">
    <source>
        <dbReference type="EMBL" id="KAL5110068.1"/>
    </source>
</evidence>
<sequence>MVPDLGVHFRQFELQELFAGIHSSKEQNYVSFANPSKWREFQYNFTIILGFNAHGFVVEAGALRVPSTECLDCYTKICFESCAIRQTHTRQCSTQSGIFKPRNRNSGRVFCYIPAKEDFRLGWKLLQRRLNLALPASGACAGLLSTLV</sequence>
<reference evidence="1 2" key="1">
    <citation type="journal article" date="2022" name="Front. Cell. Infect. Microbiol.">
        <title>The Genomes of Two Strains of Taenia crassiceps the Animal Model for the Study of Human Cysticercosis.</title>
        <authorList>
            <person name="Bobes R.J."/>
            <person name="Estrada K."/>
            <person name="Rios-Valencia D.G."/>
            <person name="Calderon-Gallegos A."/>
            <person name="de la Torre P."/>
            <person name="Carrero J.C."/>
            <person name="Sanchez-Flores A."/>
            <person name="Laclette J.P."/>
        </authorList>
    </citation>
    <scope>NUCLEOTIDE SEQUENCE [LARGE SCALE GENOMIC DNA]</scope>
    <source>
        <strain evidence="1">WFUcys</strain>
    </source>
</reference>
<keyword evidence="2" id="KW-1185">Reference proteome</keyword>
<dbReference type="EMBL" id="JAKROA010000002">
    <property type="protein sequence ID" value="KAL5110068.1"/>
    <property type="molecule type" value="Genomic_DNA"/>
</dbReference>
<organism evidence="1 2">
    <name type="scientific">Taenia crassiceps</name>
    <dbReference type="NCBI Taxonomy" id="6207"/>
    <lineage>
        <taxon>Eukaryota</taxon>
        <taxon>Metazoa</taxon>
        <taxon>Spiralia</taxon>
        <taxon>Lophotrochozoa</taxon>
        <taxon>Platyhelminthes</taxon>
        <taxon>Cestoda</taxon>
        <taxon>Eucestoda</taxon>
        <taxon>Cyclophyllidea</taxon>
        <taxon>Taeniidae</taxon>
        <taxon>Taenia</taxon>
    </lineage>
</organism>